<dbReference type="RefSeq" id="WP_007289926.1">
    <property type="nucleotide sequence ID" value="NZ_AAWL01000015.1"/>
</dbReference>
<sequence length="243" mass="27657">MIPLKWRWIIIKRLPNWYMFLATSVFLTVAMLAGALQPLLINTISASKPQPIFHGNLNQPKVAFACNVFWGEEFLPAMLDTFDQHNIKITFFIGGSWGKRYPEMLKELAKRGHELGNHSFSHPHPNSLSKRQNQEQILRTENLIQEVTGIKTTLYAPPYGEYNDTVLSAAAELGYTTIMWSVDTIDWKKPSEEVIWNRVMKKIHNGAIVLMHPTEVTAKALPVLIKEITAKGYIITTVSDIIK</sequence>
<evidence type="ECO:0000259" key="1">
    <source>
        <dbReference type="PROSITE" id="PS51677"/>
    </source>
</evidence>
<dbReference type="SUPFAM" id="SSF88713">
    <property type="entry name" value="Glycoside hydrolase/deacetylase"/>
    <property type="match status" value="1"/>
</dbReference>
<feature type="domain" description="NodB homology" evidence="1">
    <location>
        <begin position="60"/>
        <end position="236"/>
    </location>
</feature>
<proteinExistence type="predicted"/>
<evidence type="ECO:0000313" key="2">
    <source>
        <dbReference type="EMBL" id="EAX47082.1"/>
    </source>
</evidence>
<dbReference type="InterPro" id="IPR011330">
    <property type="entry name" value="Glyco_hydro/deAcase_b/a-brl"/>
</dbReference>
<gene>
    <name evidence="2" type="ORF">TcarDRAFT_0590</name>
</gene>
<dbReference type="GO" id="GO:0016020">
    <property type="term" value="C:membrane"/>
    <property type="evidence" value="ECO:0007669"/>
    <property type="project" value="TreeGrafter"/>
</dbReference>
<dbReference type="PROSITE" id="PS51677">
    <property type="entry name" value="NODB"/>
    <property type="match status" value="1"/>
</dbReference>
<dbReference type="PANTHER" id="PTHR10587:SF80">
    <property type="entry name" value="CHITOOLIGOSACCHARIDE DEACETYLASE"/>
    <property type="match status" value="1"/>
</dbReference>
<dbReference type="EMBL" id="AAWL01000015">
    <property type="protein sequence ID" value="EAX47082.1"/>
    <property type="molecule type" value="Genomic_DNA"/>
</dbReference>
<evidence type="ECO:0000313" key="3">
    <source>
        <dbReference type="Proteomes" id="UP000005139"/>
    </source>
</evidence>
<organism evidence="2 3">
    <name type="scientific">Thermosinus carboxydivorans Nor1</name>
    <dbReference type="NCBI Taxonomy" id="401526"/>
    <lineage>
        <taxon>Bacteria</taxon>
        <taxon>Bacillati</taxon>
        <taxon>Bacillota</taxon>
        <taxon>Negativicutes</taxon>
        <taxon>Selenomonadales</taxon>
        <taxon>Sporomusaceae</taxon>
        <taxon>Thermosinus</taxon>
    </lineage>
</organism>
<dbReference type="GO" id="GO:0016810">
    <property type="term" value="F:hydrolase activity, acting on carbon-nitrogen (but not peptide) bonds"/>
    <property type="evidence" value="ECO:0007669"/>
    <property type="project" value="InterPro"/>
</dbReference>
<name>A1HSC1_9FIRM</name>
<dbReference type="AlphaFoldDB" id="A1HSC1"/>
<dbReference type="Pfam" id="PF01522">
    <property type="entry name" value="Polysacc_deac_1"/>
    <property type="match status" value="1"/>
</dbReference>
<accession>A1HSC1</accession>
<dbReference type="CDD" id="cd10950">
    <property type="entry name" value="CE4_BsYlxY_like"/>
    <property type="match status" value="1"/>
</dbReference>
<dbReference type="InterPro" id="IPR050248">
    <property type="entry name" value="Polysacc_deacetylase_ArnD"/>
</dbReference>
<dbReference type="InterPro" id="IPR002509">
    <property type="entry name" value="NODB_dom"/>
</dbReference>
<keyword evidence="3" id="KW-1185">Reference proteome</keyword>
<comment type="caution">
    <text evidence="2">The sequence shown here is derived from an EMBL/GenBank/DDBJ whole genome shotgun (WGS) entry which is preliminary data.</text>
</comment>
<dbReference type="Gene3D" id="3.20.20.370">
    <property type="entry name" value="Glycoside hydrolase/deacetylase"/>
    <property type="match status" value="1"/>
</dbReference>
<dbReference type="PANTHER" id="PTHR10587">
    <property type="entry name" value="GLYCOSYL TRANSFERASE-RELATED"/>
    <property type="match status" value="1"/>
</dbReference>
<reference evidence="2 3" key="2">
    <citation type="submission" date="2007-01" db="EMBL/GenBank/DDBJ databases">
        <title>Sequencing of the draft genome and assembly of Thermosinus carboxydivorans Nor1.</title>
        <authorList>
            <consortium name="US DOE Joint Genome Institute (JGI-PGF)"/>
            <person name="Copeland A."/>
            <person name="Lucas S."/>
            <person name="Lapidus A."/>
            <person name="Barry K."/>
            <person name="Glavina del Rio T."/>
            <person name="Dalin E."/>
            <person name="Tice H."/>
            <person name="Bruce D."/>
            <person name="Pitluck S."/>
            <person name="Richardson P."/>
        </authorList>
    </citation>
    <scope>NUCLEOTIDE SEQUENCE [LARGE SCALE GENOMIC DNA]</scope>
    <source>
        <strain evidence="2 3">Nor1</strain>
    </source>
</reference>
<dbReference type="eggNOG" id="COG0726">
    <property type="taxonomic scope" value="Bacteria"/>
</dbReference>
<dbReference type="GO" id="GO:0005975">
    <property type="term" value="P:carbohydrate metabolic process"/>
    <property type="evidence" value="ECO:0007669"/>
    <property type="project" value="InterPro"/>
</dbReference>
<reference evidence="2 3" key="1">
    <citation type="submission" date="2007-01" db="EMBL/GenBank/DDBJ databases">
        <title>Annotation of the draft genome assembly of Thermosinus carboxydivorans Nor1.</title>
        <authorList>
            <consortium name="US DOE Joint Genome Institute (JGI-ORNL)"/>
            <person name="Larimer F."/>
            <person name="Land M."/>
            <person name="Hauser L."/>
        </authorList>
    </citation>
    <scope>NUCLEOTIDE SEQUENCE [LARGE SCALE GENOMIC DNA]</scope>
    <source>
        <strain evidence="2 3">Nor1</strain>
    </source>
</reference>
<dbReference type="Proteomes" id="UP000005139">
    <property type="component" value="Unassembled WGS sequence"/>
</dbReference>
<protein>
    <submittedName>
        <fullName evidence="2">Polysaccharide deacetylase</fullName>
    </submittedName>
</protein>